<name>A0A2T3BF74_AMORE</name>
<proteinExistence type="predicted"/>
<gene>
    <name evidence="2" type="ORF">M430DRAFT_32578</name>
</gene>
<keyword evidence="3" id="KW-1185">Reference proteome</keyword>
<dbReference type="RefSeq" id="XP_024725595.1">
    <property type="nucleotide sequence ID" value="XM_024866197.1"/>
</dbReference>
<accession>A0A2T3BF74</accession>
<reference evidence="2 3" key="1">
    <citation type="journal article" date="2018" name="New Phytol.">
        <title>Comparative genomics and transcriptomics depict ericoid mycorrhizal fungi as versatile saprotrophs and plant mutualists.</title>
        <authorList>
            <person name="Martino E."/>
            <person name="Morin E."/>
            <person name="Grelet G.A."/>
            <person name="Kuo A."/>
            <person name="Kohler A."/>
            <person name="Daghino S."/>
            <person name="Barry K.W."/>
            <person name="Cichocki N."/>
            <person name="Clum A."/>
            <person name="Dockter R.B."/>
            <person name="Hainaut M."/>
            <person name="Kuo R.C."/>
            <person name="LaButti K."/>
            <person name="Lindahl B.D."/>
            <person name="Lindquist E.A."/>
            <person name="Lipzen A."/>
            <person name="Khouja H.R."/>
            <person name="Magnuson J."/>
            <person name="Murat C."/>
            <person name="Ohm R.A."/>
            <person name="Singer S.W."/>
            <person name="Spatafora J.W."/>
            <person name="Wang M."/>
            <person name="Veneault-Fourrey C."/>
            <person name="Henrissat B."/>
            <person name="Grigoriev I.V."/>
            <person name="Martin F.M."/>
            <person name="Perotto S."/>
        </authorList>
    </citation>
    <scope>NUCLEOTIDE SEQUENCE [LARGE SCALE GENOMIC DNA]</scope>
    <source>
        <strain evidence="2 3">ATCC 22711</strain>
    </source>
</reference>
<dbReference type="Proteomes" id="UP000241818">
    <property type="component" value="Unassembled WGS sequence"/>
</dbReference>
<evidence type="ECO:0000313" key="3">
    <source>
        <dbReference type="Proteomes" id="UP000241818"/>
    </source>
</evidence>
<keyword evidence="1" id="KW-0472">Membrane</keyword>
<organism evidence="2 3">
    <name type="scientific">Amorphotheca resinae ATCC 22711</name>
    <dbReference type="NCBI Taxonomy" id="857342"/>
    <lineage>
        <taxon>Eukaryota</taxon>
        <taxon>Fungi</taxon>
        <taxon>Dikarya</taxon>
        <taxon>Ascomycota</taxon>
        <taxon>Pezizomycotina</taxon>
        <taxon>Leotiomycetes</taxon>
        <taxon>Helotiales</taxon>
        <taxon>Amorphothecaceae</taxon>
        <taxon>Amorphotheca</taxon>
    </lineage>
</organism>
<evidence type="ECO:0000313" key="2">
    <source>
        <dbReference type="EMBL" id="PSS28070.1"/>
    </source>
</evidence>
<dbReference type="InParanoid" id="A0A2T3BF74"/>
<sequence>MSSFGIEIELPIAAEGLVISSFASSPLSILLAVFFLYILLLDPKLPAHHRSV</sequence>
<keyword evidence="1" id="KW-1133">Transmembrane helix</keyword>
<dbReference type="AlphaFoldDB" id="A0A2T3BF74"/>
<keyword evidence="1" id="KW-0812">Transmembrane</keyword>
<dbReference type="GeneID" id="36574278"/>
<dbReference type="EMBL" id="KZ679006">
    <property type="protein sequence ID" value="PSS28070.1"/>
    <property type="molecule type" value="Genomic_DNA"/>
</dbReference>
<protein>
    <submittedName>
        <fullName evidence="2">Uncharacterized protein</fullName>
    </submittedName>
</protein>
<feature type="transmembrane region" description="Helical" evidence="1">
    <location>
        <begin position="12"/>
        <end position="40"/>
    </location>
</feature>
<evidence type="ECO:0000256" key="1">
    <source>
        <dbReference type="SAM" id="Phobius"/>
    </source>
</evidence>